<dbReference type="PROSITE" id="PS00723">
    <property type="entry name" value="POLYPRENYL_SYNTHASE_1"/>
    <property type="match status" value="1"/>
</dbReference>
<dbReference type="GO" id="GO:0008299">
    <property type="term" value="P:isoprenoid biosynthetic process"/>
    <property type="evidence" value="ECO:0007669"/>
    <property type="project" value="InterPro"/>
</dbReference>
<dbReference type="PANTHER" id="PTHR12001">
    <property type="entry name" value="GERANYLGERANYL PYROPHOSPHATE SYNTHASE"/>
    <property type="match status" value="1"/>
</dbReference>
<dbReference type="InterPro" id="IPR008949">
    <property type="entry name" value="Isoprenoid_synthase_dom_sf"/>
</dbReference>
<dbReference type="CDD" id="cd00685">
    <property type="entry name" value="Trans_IPPS_HT"/>
    <property type="match status" value="1"/>
</dbReference>
<keyword evidence="3 4" id="KW-0808">Transferase</keyword>
<comment type="similarity">
    <text evidence="3">Belongs to the FPP/GGPP synthase family.</text>
</comment>
<gene>
    <name evidence="4" type="ORF">BJ969_002239</name>
</gene>
<keyword evidence="5" id="KW-1185">Reference proteome</keyword>
<dbReference type="PROSITE" id="PS00444">
    <property type="entry name" value="POLYPRENYL_SYNTHASE_2"/>
    <property type="match status" value="1"/>
</dbReference>
<dbReference type="GO" id="GO:0004161">
    <property type="term" value="F:dimethylallyltranstransferase activity"/>
    <property type="evidence" value="ECO:0007669"/>
    <property type="project" value="UniProtKB-EC"/>
</dbReference>
<dbReference type="SFLD" id="SFLDS00005">
    <property type="entry name" value="Isoprenoid_Synthase_Type_I"/>
    <property type="match status" value="1"/>
</dbReference>
<dbReference type="AlphaFoldDB" id="A0A840NDW1"/>
<dbReference type="EMBL" id="JACHIV010000001">
    <property type="protein sequence ID" value="MBB5069151.1"/>
    <property type="molecule type" value="Genomic_DNA"/>
</dbReference>
<sequence length="337" mass="35775">MTIAVPTVLTTSRKQVEPALRAAVGELDDHTRRVCEYHFGWVHADGTPDGRTGKALRPALVFLAARAIAEDGPGTVRAAAAVELVHNFSLLHDDLMDDDTSRRHRPTAWTVFGRPAALLAGDALLALGTNVLVDEPIAHTAESVRILSSATGGLIVGQAADLGFEWRHDVGLAECLRMVEGKTAALLGCACALGALTAGGDAATVSRLHAFGRELGMAFQLVDDVLGLWGDPATTGKPVLSDLRARKKTAPVVHALTSGTAAGERLRGLYQDPEPLIGSRAELAADLVRQAGSRDWAETECERRLTAAYAHLHTGGRTGPAVDALTELAEFIVRRQW</sequence>
<evidence type="ECO:0000256" key="2">
    <source>
        <dbReference type="ARBA" id="ARBA00022842"/>
    </source>
</evidence>
<dbReference type="GO" id="GO:0046872">
    <property type="term" value="F:metal ion binding"/>
    <property type="evidence" value="ECO:0007669"/>
    <property type="project" value="UniProtKB-KW"/>
</dbReference>
<comment type="caution">
    <text evidence="4">The sequence shown here is derived from an EMBL/GenBank/DDBJ whole genome shotgun (WGS) entry which is preliminary data.</text>
</comment>
<name>A0A840NDW1_9PSEU</name>
<organism evidence="4 5">
    <name type="scientific">Saccharopolyspora gloriosae</name>
    <dbReference type="NCBI Taxonomy" id="455344"/>
    <lineage>
        <taxon>Bacteria</taxon>
        <taxon>Bacillati</taxon>
        <taxon>Actinomycetota</taxon>
        <taxon>Actinomycetes</taxon>
        <taxon>Pseudonocardiales</taxon>
        <taxon>Pseudonocardiaceae</taxon>
        <taxon>Saccharopolyspora</taxon>
    </lineage>
</organism>
<dbReference type="GO" id="GO:0004337">
    <property type="term" value="F:(2E,6E)-farnesyl diphosphate synthase activity"/>
    <property type="evidence" value="ECO:0007669"/>
    <property type="project" value="UniProtKB-EC"/>
</dbReference>
<dbReference type="EC" id="2.5.1.29" evidence="4"/>
<keyword evidence="2" id="KW-0460">Magnesium</keyword>
<reference evidence="4 5" key="1">
    <citation type="submission" date="2020-08" db="EMBL/GenBank/DDBJ databases">
        <title>Sequencing the genomes of 1000 actinobacteria strains.</title>
        <authorList>
            <person name="Klenk H.-P."/>
        </authorList>
    </citation>
    <scope>NUCLEOTIDE SEQUENCE [LARGE SCALE GENOMIC DNA]</scope>
    <source>
        <strain evidence="4 5">DSM 45582</strain>
    </source>
</reference>
<dbReference type="Proteomes" id="UP000580474">
    <property type="component" value="Unassembled WGS sequence"/>
</dbReference>
<dbReference type="Pfam" id="PF00348">
    <property type="entry name" value="polyprenyl_synt"/>
    <property type="match status" value="1"/>
</dbReference>
<evidence type="ECO:0000313" key="4">
    <source>
        <dbReference type="EMBL" id="MBB5069151.1"/>
    </source>
</evidence>
<accession>A0A840NDW1</accession>
<keyword evidence="1" id="KW-0479">Metal-binding</keyword>
<dbReference type="EC" id="2.5.1.10" evidence="4"/>
<dbReference type="SFLD" id="SFLDG01017">
    <property type="entry name" value="Polyprenyl_Transferase_Like"/>
    <property type="match status" value="1"/>
</dbReference>
<proteinExistence type="inferred from homology"/>
<dbReference type="RefSeq" id="WP_184478875.1">
    <property type="nucleotide sequence ID" value="NZ_JACHIV010000001.1"/>
</dbReference>
<protein>
    <submittedName>
        <fullName evidence="4">Geranylgeranyl diphosphate synthase type I</fullName>
        <ecNumber evidence="4">2.5.1.1</ecNumber>
        <ecNumber evidence="4">2.5.1.10</ecNumber>
        <ecNumber evidence="4">2.5.1.29</ecNumber>
    </submittedName>
</protein>
<dbReference type="EC" id="2.5.1.1" evidence="4"/>
<dbReference type="Gene3D" id="1.10.600.10">
    <property type="entry name" value="Farnesyl Diphosphate Synthase"/>
    <property type="match status" value="1"/>
</dbReference>
<evidence type="ECO:0000313" key="5">
    <source>
        <dbReference type="Proteomes" id="UP000580474"/>
    </source>
</evidence>
<evidence type="ECO:0000256" key="3">
    <source>
        <dbReference type="RuleBase" id="RU004466"/>
    </source>
</evidence>
<dbReference type="GO" id="GO:0004311">
    <property type="term" value="F:geranylgeranyl diphosphate synthase activity"/>
    <property type="evidence" value="ECO:0007669"/>
    <property type="project" value="UniProtKB-EC"/>
</dbReference>
<dbReference type="SUPFAM" id="SSF48576">
    <property type="entry name" value="Terpenoid synthases"/>
    <property type="match status" value="1"/>
</dbReference>
<dbReference type="InterPro" id="IPR000092">
    <property type="entry name" value="Polyprenyl_synt"/>
</dbReference>
<dbReference type="InterPro" id="IPR033749">
    <property type="entry name" value="Polyprenyl_synt_CS"/>
</dbReference>
<evidence type="ECO:0000256" key="1">
    <source>
        <dbReference type="ARBA" id="ARBA00022723"/>
    </source>
</evidence>
<dbReference type="PANTHER" id="PTHR12001:SF86">
    <property type="entry name" value="GERANYLGERANYL DIPHOSPHATE SYNTHASE"/>
    <property type="match status" value="1"/>
</dbReference>